<reference evidence="2 3" key="1">
    <citation type="submission" date="2015-05" db="EMBL/GenBank/DDBJ databases">
        <title>Complete genome sequence of a sulfur-oxidizing gammaproteobacterium strain HA5.</title>
        <authorList>
            <person name="Miura A."/>
            <person name="Kojima H."/>
            <person name="Fukui M."/>
        </authorList>
    </citation>
    <scope>NUCLEOTIDE SEQUENCE [LARGE SCALE GENOMIC DNA]</scope>
    <source>
        <strain evidence="2 3">HA5</strain>
    </source>
</reference>
<dbReference type="InterPro" id="IPR021812">
    <property type="entry name" value="DUF3391"/>
</dbReference>
<dbReference type="KEGG" id="slim:SCL_2390"/>
<dbReference type="Proteomes" id="UP000243180">
    <property type="component" value="Chromosome"/>
</dbReference>
<dbReference type="InterPro" id="IPR037522">
    <property type="entry name" value="HD_GYP_dom"/>
</dbReference>
<organism evidence="2 3">
    <name type="scientific">Sulfuricaulis limicola</name>
    <dbReference type="NCBI Taxonomy" id="1620215"/>
    <lineage>
        <taxon>Bacteria</taxon>
        <taxon>Pseudomonadati</taxon>
        <taxon>Pseudomonadota</taxon>
        <taxon>Gammaproteobacteria</taxon>
        <taxon>Acidiferrobacterales</taxon>
        <taxon>Acidiferrobacteraceae</taxon>
        <taxon>Sulfuricaulis</taxon>
    </lineage>
</organism>
<keyword evidence="3" id="KW-1185">Reference proteome</keyword>
<dbReference type="AlphaFoldDB" id="A0A1B4XIN5"/>
<keyword evidence="2" id="KW-0378">Hydrolase</keyword>
<dbReference type="InParanoid" id="A0A1B4XIN5"/>
<evidence type="ECO:0000313" key="2">
    <source>
        <dbReference type="EMBL" id="BAV34667.1"/>
    </source>
</evidence>
<feature type="domain" description="HD-GYP" evidence="1">
    <location>
        <begin position="158"/>
        <end position="354"/>
    </location>
</feature>
<dbReference type="CDD" id="cd00077">
    <property type="entry name" value="HDc"/>
    <property type="match status" value="1"/>
</dbReference>
<dbReference type="InterPro" id="IPR003607">
    <property type="entry name" value="HD/PDEase_dom"/>
</dbReference>
<dbReference type="PANTHER" id="PTHR43155">
    <property type="entry name" value="CYCLIC DI-GMP PHOSPHODIESTERASE PA4108-RELATED"/>
    <property type="match status" value="1"/>
</dbReference>
<evidence type="ECO:0000259" key="1">
    <source>
        <dbReference type="PROSITE" id="PS51832"/>
    </source>
</evidence>
<accession>A0A1B4XIN5</accession>
<dbReference type="InterPro" id="IPR006675">
    <property type="entry name" value="HDIG_dom"/>
</dbReference>
<evidence type="ECO:0000313" key="3">
    <source>
        <dbReference type="Proteomes" id="UP000243180"/>
    </source>
</evidence>
<protein>
    <submittedName>
        <fullName evidence="2">Phosphohydrolase</fullName>
    </submittedName>
</protein>
<dbReference type="RefSeq" id="WP_096361379.1">
    <property type="nucleotide sequence ID" value="NZ_AP014879.1"/>
</dbReference>
<dbReference type="OrthoDB" id="9764808at2"/>
<dbReference type="PROSITE" id="PS51832">
    <property type="entry name" value="HD_GYP"/>
    <property type="match status" value="1"/>
</dbReference>
<dbReference type="NCBIfam" id="TIGR00277">
    <property type="entry name" value="HDIG"/>
    <property type="match status" value="1"/>
</dbReference>
<proteinExistence type="predicted"/>
<sequence length="429" mass="47593">MIVRIDTQQLRIGMYVCELDRPWRETPFMFQGFEIRTDEELKTLQQYCRTVFIIANDAEGMALAKRAPARPELLKTTADLASGMKPAISIEQEMLKLNNHPGARSVYADETTLEEEIRNIKDIHAGACQLIQDLMWEAKFGRSLDVPGARQTISHMVQSALRNPDALTCFAQLKNKDEYTAQHSLRVAILSLVFGRQLGLTPAELEMLGLGALLLDVGKMKIPSEILNKPAALTGDEFALVRQHVPWGIEILEKASQVPTMALEVARRHHERYDGSGYGDHLRGDTIGTFGMIAGVLDFYDAVTSDRVYRAGITAHAAMKKLYEGRGTLFHPELTEKFIQCLGIYPIGSVVELNTGEIGVVAALNRTQRLKPRVVLVQRADKSPYPDMPVVSLAGRKNPDGRACEIERVLDPAECGIDPSRYLPLTGAA</sequence>
<name>A0A1B4XIN5_9GAMM</name>
<dbReference type="Gene3D" id="1.10.3210.10">
    <property type="entry name" value="Hypothetical protein af1432"/>
    <property type="match status" value="1"/>
</dbReference>
<dbReference type="EMBL" id="AP014879">
    <property type="protein sequence ID" value="BAV34667.1"/>
    <property type="molecule type" value="Genomic_DNA"/>
</dbReference>
<dbReference type="SUPFAM" id="SSF109604">
    <property type="entry name" value="HD-domain/PDEase-like"/>
    <property type="match status" value="1"/>
</dbReference>
<dbReference type="PANTHER" id="PTHR43155:SF2">
    <property type="entry name" value="CYCLIC DI-GMP PHOSPHODIESTERASE PA4108"/>
    <property type="match status" value="1"/>
</dbReference>
<dbReference type="GO" id="GO:0008081">
    <property type="term" value="F:phosphoric diester hydrolase activity"/>
    <property type="evidence" value="ECO:0007669"/>
    <property type="project" value="UniProtKB-ARBA"/>
</dbReference>
<dbReference type="Pfam" id="PF11871">
    <property type="entry name" value="DUF3391"/>
    <property type="match status" value="1"/>
</dbReference>
<dbReference type="Pfam" id="PF13487">
    <property type="entry name" value="HD_5"/>
    <property type="match status" value="1"/>
</dbReference>
<gene>
    <name evidence="2" type="ORF">SCL_2390</name>
</gene>